<organism evidence="2 3">
    <name type="scientific">Extensimonas vulgaris</name>
    <dbReference type="NCBI Taxonomy" id="1031594"/>
    <lineage>
        <taxon>Bacteria</taxon>
        <taxon>Pseudomonadati</taxon>
        <taxon>Pseudomonadota</taxon>
        <taxon>Betaproteobacteria</taxon>
        <taxon>Burkholderiales</taxon>
        <taxon>Comamonadaceae</taxon>
        <taxon>Extensimonas</taxon>
    </lineage>
</organism>
<gene>
    <name evidence="2" type="ORF">DFR45_103156</name>
</gene>
<proteinExistence type="predicted"/>
<dbReference type="OrthoDB" id="8526020at2"/>
<comment type="caution">
    <text evidence="2">The sequence shown here is derived from an EMBL/GenBank/DDBJ whole genome shotgun (WGS) entry which is preliminary data.</text>
</comment>
<evidence type="ECO:0000313" key="2">
    <source>
        <dbReference type="EMBL" id="RCX10171.1"/>
    </source>
</evidence>
<dbReference type="RefSeq" id="WP_114482858.1">
    <property type="nucleotide sequence ID" value="NZ_QPJU01000003.1"/>
</dbReference>
<keyword evidence="3" id="KW-1185">Reference proteome</keyword>
<feature type="compositionally biased region" description="Low complexity" evidence="1">
    <location>
        <begin position="100"/>
        <end position="146"/>
    </location>
</feature>
<feature type="compositionally biased region" description="Basic residues" evidence="1">
    <location>
        <begin position="77"/>
        <end position="86"/>
    </location>
</feature>
<sequence>MQTRHFLTLTLLVLALHLLLLGGLPLQMGGGGTPSAAAPLVFSTRSIPAPLASPEPPATSAEAPPAPTSQAAPTPTARKKPPRRKPAAPVAEPSMEPSVEPTDQATAAAQTQAQPDEAARAPADAEEAAQPGHAGQEAQEEQQGPADRLASVAEPPATGAAGASMAASSTPAVAAAPVVSAAAASSPAAPMEAASTARAAAIGSDSDAGLEILAPGAAAEASAASRTPPPVRIPPPMRLEFDAQGLVKGLHYTASAQLLWQHDGSRYQARQEVRVFLLGTRAQTSTGSITAQGLRPERFGDIARRELAAHFDYAQGRVIFSANTPQAPLRAGAQDRLSVFIQLGAMFAAQPQRFVPGTRISVPTIGPRSADRWVFAVRALETLHLPAGDIPAWRLERLPERDYDQKAELWLSPDFEYLPVRIRLTQSNGDYVDLQLRSSGPP</sequence>
<evidence type="ECO:0000313" key="3">
    <source>
        <dbReference type="Proteomes" id="UP000252174"/>
    </source>
</evidence>
<dbReference type="InterPro" id="IPR021457">
    <property type="entry name" value="DUF3108"/>
</dbReference>
<dbReference type="Proteomes" id="UP000252174">
    <property type="component" value="Unassembled WGS sequence"/>
</dbReference>
<dbReference type="Pfam" id="PF11306">
    <property type="entry name" value="DUF3108"/>
    <property type="match status" value="1"/>
</dbReference>
<dbReference type="EMBL" id="QPJU01000003">
    <property type="protein sequence ID" value="RCX10171.1"/>
    <property type="molecule type" value="Genomic_DNA"/>
</dbReference>
<evidence type="ECO:0000256" key="1">
    <source>
        <dbReference type="SAM" id="MobiDB-lite"/>
    </source>
</evidence>
<dbReference type="AlphaFoldDB" id="A0A369ALX8"/>
<feature type="compositionally biased region" description="Low complexity" evidence="1">
    <location>
        <begin position="58"/>
        <end position="76"/>
    </location>
</feature>
<reference evidence="2 3" key="1">
    <citation type="submission" date="2018-07" db="EMBL/GenBank/DDBJ databases">
        <title>Genomic Encyclopedia of Type Strains, Phase IV (KMG-IV): sequencing the most valuable type-strain genomes for metagenomic binning, comparative biology and taxonomic classification.</title>
        <authorList>
            <person name="Goeker M."/>
        </authorList>
    </citation>
    <scope>NUCLEOTIDE SEQUENCE [LARGE SCALE GENOMIC DNA]</scope>
    <source>
        <strain evidence="2 3">DSM 100911</strain>
    </source>
</reference>
<name>A0A369ALX8_9BURK</name>
<feature type="region of interest" description="Disordered" evidence="1">
    <location>
        <begin position="48"/>
        <end position="149"/>
    </location>
</feature>
<protein>
    <submittedName>
        <fullName evidence="2">Uncharacterized protein DUF3108</fullName>
    </submittedName>
</protein>
<accession>A0A369ALX8</accession>